<reference evidence="2" key="1">
    <citation type="journal article" date="2021" name="bioRxiv">
        <title>Whole Genome Assembly and Annotation of Northern Wild Rice, Zizania palustris L., Supports a Whole Genome Duplication in the Zizania Genus.</title>
        <authorList>
            <person name="Haas M."/>
            <person name="Kono T."/>
            <person name="Macchietto M."/>
            <person name="Millas R."/>
            <person name="McGilp L."/>
            <person name="Shao M."/>
            <person name="Duquette J."/>
            <person name="Hirsch C.N."/>
            <person name="Kimball J."/>
        </authorList>
    </citation>
    <scope>NUCLEOTIDE SEQUENCE</scope>
    <source>
        <tissue evidence="2">Fresh leaf tissue</tissue>
    </source>
</reference>
<keyword evidence="3" id="KW-1185">Reference proteome</keyword>
<proteinExistence type="predicted"/>
<reference evidence="2" key="2">
    <citation type="submission" date="2021-02" db="EMBL/GenBank/DDBJ databases">
        <authorList>
            <person name="Kimball J.A."/>
            <person name="Haas M.W."/>
            <person name="Macchietto M."/>
            <person name="Kono T."/>
            <person name="Duquette J."/>
            <person name="Shao M."/>
        </authorList>
    </citation>
    <scope>NUCLEOTIDE SEQUENCE</scope>
    <source>
        <tissue evidence="2">Fresh leaf tissue</tissue>
    </source>
</reference>
<evidence type="ECO:0000256" key="1">
    <source>
        <dbReference type="SAM" id="MobiDB-lite"/>
    </source>
</evidence>
<comment type="caution">
    <text evidence="2">The sequence shown here is derived from an EMBL/GenBank/DDBJ whole genome shotgun (WGS) entry which is preliminary data.</text>
</comment>
<sequence length="110" mass="12052">MPDANPPKRMTMSRASVAQRKAEDFSGYIKKIVWGWRLCDSADWFGFGTLPVEKASSHLPSCAPPPRPSRDACFPSPQPDLAPPGTGHDGTGQISVKRILEKPMQLLVVH</sequence>
<name>A0A8J5V7G9_ZIZPA</name>
<gene>
    <name evidence="2" type="ORF">GUJ93_ZPchr0001g29663</name>
</gene>
<dbReference type="AlphaFoldDB" id="A0A8J5V7G9"/>
<dbReference type="Proteomes" id="UP000729402">
    <property type="component" value="Unassembled WGS sequence"/>
</dbReference>
<feature type="region of interest" description="Disordered" evidence="1">
    <location>
        <begin position="56"/>
        <end position="92"/>
    </location>
</feature>
<organism evidence="2 3">
    <name type="scientific">Zizania palustris</name>
    <name type="common">Northern wild rice</name>
    <dbReference type="NCBI Taxonomy" id="103762"/>
    <lineage>
        <taxon>Eukaryota</taxon>
        <taxon>Viridiplantae</taxon>
        <taxon>Streptophyta</taxon>
        <taxon>Embryophyta</taxon>
        <taxon>Tracheophyta</taxon>
        <taxon>Spermatophyta</taxon>
        <taxon>Magnoliopsida</taxon>
        <taxon>Liliopsida</taxon>
        <taxon>Poales</taxon>
        <taxon>Poaceae</taxon>
        <taxon>BOP clade</taxon>
        <taxon>Oryzoideae</taxon>
        <taxon>Oryzeae</taxon>
        <taxon>Zizaniinae</taxon>
        <taxon>Zizania</taxon>
    </lineage>
</organism>
<accession>A0A8J5V7G9</accession>
<evidence type="ECO:0000313" key="3">
    <source>
        <dbReference type="Proteomes" id="UP000729402"/>
    </source>
</evidence>
<dbReference type="EMBL" id="JAAALK010000288">
    <property type="protein sequence ID" value="KAG8052905.1"/>
    <property type="molecule type" value="Genomic_DNA"/>
</dbReference>
<protein>
    <submittedName>
        <fullName evidence="2">Uncharacterized protein</fullName>
    </submittedName>
</protein>
<evidence type="ECO:0000313" key="2">
    <source>
        <dbReference type="EMBL" id="KAG8052905.1"/>
    </source>
</evidence>